<evidence type="ECO:0000313" key="2">
    <source>
        <dbReference type="Proteomes" id="UP001589798"/>
    </source>
</evidence>
<accession>A0ABV6CV18</accession>
<name>A0ABV6CV18_9SPHN</name>
<dbReference type="InterPro" id="IPR013785">
    <property type="entry name" value="Aldolase_TIM"/>
</dbReference>
<dbReference type="GO" id="GO:0016491">
    <property type="term" value="F:oxidoreductase activity"/>
    <property type="evidence" value="ECO:0007669"/>
    <property type="project" value="UniProtKB-KW"/>
</dbReference>
<protein>
    <submittedName>
        <fullName evidence="1">NAD(P)H-dependent flavin oxidoreductase</fullName>
        <ecNumber evidence="1">1.13.12.-</ecNumber>
    </submittedName>
</protein>
<comment type="caution">
    <text evidence="1">The sequence shown here is derived from an EMBL/GenBank/DDBJ whole genome shotgun (WGS) entry which is preliminary data.</text>
</comment>
<reference evidence="1 2" key="1">
    <citation type="submission" date="2024-09" db="EMBL/GenBank/DDBJ databases">
        <authorList>
            <person name="Sun Q."/>
            <person name="Mori K."/>
        </authorList>
    </citation>
    <scope>NUCLEOTIDE SEQUENCE [LARGE SCALE GENOMIC DNA]</scope>
    <source>
        <strain evidence="1 2">CCM 7706</strain>
    </source>
</reference>
<organism evidence="1 2">
    <name type="scientific">Novosphingobium soli</name>
    <dbReference type="NCBI Taxonomy" id="574956"/>
    <lineage>
        <taxon>Bacteria</taxon>
        <taxon>Pseudomonadati</taxon>
        <taxon>Pseudomonadota</taxon>
        <taxon>Alphaproteobacteria</taxon>
        <taxon>Sphingomonadales</taxon>
        <taxon>Sphingomonadaceae</taxon>
        <taxon>Novosphingobium</taxon>
    </lineage>
</organism>
<dbReference type="SUPFAM" id="SSF51412">
    <property type="entry name" value="Inosine monophosphate dehydrogenase (IMPDH)"/>
    <property type="match status" value="1"/>
</dbReference>
<dbReference type="EC" id="1.13.12.-" evidence="1"/>
<dbReference type="EMBL" id="JBHLWK010000009">
    <property type="protein sequence ID" value="MFC0203861.1"/>
    <property type="molecule type" value="Genomic_DNA"/>
</dbReference>
<proteinExistence type="predicted"/>
<sequence length="468" mass="51909">MSFKGLKPILYGGREVWPLVEGGKGVAATNHMSSGAWAAAGGIGTVSAVNADSYDAEGKIIPQLYHALTRKERHEELIRYAIDGAVEQVRRAYDIASGKGAININVLWEMGGAQSVLEGVLEKTRGMVAGVTCGAGMPYKLSEIAARFNVNYLPIVSSARAFRALWKRAYHKVSELMAAVVYEDPWLAGGHNGLSNAEDPLKPENPYPRVKALRDTMRAEGISDDVPIVMAGGVWYLRDWNDWIDNPELGTIAFQYGTRPLLTHESPIPQPWKDALRELEPGDVLLHRFSPTGFYSSAVRNPFLRNLEARSDRQIPYSKVEAGEHTVRLDVGVKGKNFWVAPRDLDRARLWSGQGFTEGLRTPDDTIIFVNPLERDEIRKDQADCMGCLSHCGFSSWKDHDDYTTGRLADPRSFCIQKTLQDIAHGGPVDQNLMFAGHAAYKFKQDPFYSNGFTPTVKQLVDRILTGD</sequence>
<dbReference type="Proteomes" id="UP001589798">
    <property type="component" value="Unassembled WGS sequence"/>
</dbReference>
<evidence type="ECO:0000313" key="1">
    <source>
        <dbReference type="EMBL" id="MFC0203861.1"/>
    </source>
</evidence>
<gene>
    <name evidence="1" type="ORF">ACFFJC_06210</name>
</gene>
<keyword evidence="1" id="KW-0560">Oxidoreductase</keyword>
<dbReference type="RefSeq" id="WP_379486629.1">
    <property type="nucleotide sequence ID" value="NZ_JBHLWK010000009.1"/>
</dbReference>
<keyword evidence="2" id="KW-1185">Reference proteome</keyword>
<dbReference type="PANTHER" id="PTHR32332">
    <property type="entry name" value="2-NITROPROPANE DIOXYGENASE"/>
    <property type="match status" value="1"/>
</dbReference>
<dbReference type="PANTHER" id="PTHR32332:SF18">
    <property type="entry name" value="2-NITROPROPANE DIOXYGENASE"/>
    <property type="match status" value="1"/>
</dbReference>
<dbReference type="Gene3D" id="3.20.20.70">
    <property type="entry name" value="Aldolase class I"/>
    <property type="match status" value="1"/>
</dbReference>
<dbReference type="Pfam" id="PF03060">
    <property type="entry name" value="NMO"/>
    <property type="match status" value="1"/>
</dbReference>